<comment type="caution">
    <text evidence="19">The sequence shown here is derived from an EMBL/GenBank/DDBJ whole genome shotgun (WGS) entry which is preliminary data.</text>
</comment>
<keyword evidence="8" id="KW-0547">Nucleotide-binding</keyword>
<dbReference type="GO" id="GO:0005524">
    <property type="term" value="F:ATP binding"/>
    <property type="evidence" value="ECO:0007669"/>
    <property type="project" value="UniProtKB-KW"/>
</dbReference>
<evidence type="ECO:0000256" key="12">
    <source>
        <dbReference type="ARBA" id="ARBA00023012"/>
    </source>
</evidence>
<dbReference type="CDD" id="cd00075">
    <property type="entry name" value="HATPase"/>
    <property type="match status" value="1"/>
</dbReference>
<keyword evidence="5" id="KW-0597">Phosphoprotein</keyword>
<comment type="function">
    <text evidence="15">Member of the two-component regulatory system HssS/HssR involved in intracellular heme homeostasis and tempering of staphylococcal virulence. HssS functions as a heme sensor histidine kinase which is autophosphorylated at a histidine residue and transfers its phosphate group to an aspartate residue of HssR. HssR/HssS activates the expression of hrtAB, an efflux pump, in response to extracellular heme, hemin, hemoglobin or blood.</text>
</comment>
<dbReference type="InterPro" id="IPR036097">
    <property type="entry name" value="HisK_dim/P_sf"/>
</dbReference>
<comment type="catalytic activity">
    <reaction evidence="1">
        <text>ATP + protein L-histidine = ADP + protein N-phospho-L-histidine.</text>
        <dbReference type="EC" id="2.7.13.3"/>
    </reaction>
</comment>
<organism evidence="19 20">
    <name type="scientific">Paenibacillus oralis</name>
    <dbReference type="NCBI Taxonomy" id="2490856"/>
    <lineage>
        <taxon>Bacteria</taxon>
        <taxon>Bacillati</taxon>
        <taxon>Bacillota</taxon>
        <taxon>Bacilli</taxon>
        <taxon>Bacillales</taxon>
        <taxon>Paenibacillaceae</taxon>
        <taxon>Paenibacillus</taxon>
    </lineage>
</organism>
<dbReference type="PROSITE" id="PS50885">
    <property type="entry name" value="HAMP"/>
    <property type="match status" value="1"/>
</dbReference>
<dbReference type="Proteomes" id="UP000267017">
    <property type="component" value="Unassembled WGS sequence"/>
</dbReference>
<keyword evidence="13" id="KW-0843">Virulence</keyword>
<dbReference type="Gene3D" id="6.10.340.10">
    <property type="match status" value="1"/>
</dbReference>
<dbReference type="InterPro" id="IPR003594">
    <property type="entry name" value="HATPase_dom"/>
</dbReference>
<comment type="subcellular location">
    <subcellularLocation>
        <location evidence="2">Cell membrane</location>
        <topology evidence="2">Multi-pass membrane protein</topology>
    </subcellularLocation>
</comment>
<evidence type="ECO:0000256" key="14">
    <source>
        <dbReference type="ARBA" id="ARBA00023136"/>
    </source>
</evidence>
<dbReference type="GO" id="GO:0000155">
    <property type="term" value="F:phosphorelay sensor kinase activity"/>
    <property type="evidence" value="ECO:0007669"/>
    <property type="project" value="InterPro"/>
</dbReference>
<keyword evidence="4" id="KW-1003">Cell membrane</keyword>
<dbReference type="SUPFAM" id="SSF47384">
    <property type="entry name" value="Homodimeric domain of signal transducing histidine kinase"/>
    <property type="match status" value="1"/>
</dbReference>
<dbReference type="EMBL" id="RRCN01000001">
    <property type="protein sequence ID" value="RRJ67562.1"/>
    <property type="molecule type" value="Genomic_DNA"/>
</dbReference>
<evidence type="ECO:0000259" key="17">
    <source>
        <dbReference type="PROSITE" id="PS50109"/>
    </source>
</evidence>
<dbReference type="AlphaFoldDB" id="A0A3P3UB29"/>
<evidence type="ECO:0000256" key="13">
    <source>
        <dbReference type="ARBA" id="ARBA00023026"/>
    </source>
</evidence>
<dbReference type="FunFam" id="3.30.565.10:FF:000006">
    <property type="entry name" value="Sensor histidine kinase WalK"/>
    <property type="match status" value="1"/>
</dbReference>
<dbReference type="PANTHER" id="PTHR45528">
    <property type="entry name" value="SENSOR HISTIDINE KINASE CPXA"/>
    <property type="match status" value="1"/>
</dbReference>
<evidence type="ECO:0000256" key="5">
    <source>
        <dbReference type="ARBA" id="ARBA00022553"/>
    </source>
</evidence>
<sequence>MLASILLSAWLSFFFHSSESRQAVSINLVLPIGIALAYFFSQRVLRPIRNIIEAITKVAQGDFDTRLETKGIAELRELEISFNKMTQELSSIETMRSDFINQFAHQFKTPIVSIRGFAKLLRKGNLSEEEKDDFLQIIVTESERLDQLSTNILNLTKYENIHITSHQTTFRLDEQIRKVILLMEQRWVDKNILLDIQMDEMLFTGNESFTHEMWINLLDNAIKYSYSGGLLSVRLENTSRGIRFVLQDNGTGMDETTKTHLFDKFYRGNNSEGIGGNGLGLAIVKRIVDLCNGTIDVQSELGRGSTFTIILPDRHLTVTKPNG</sequence>
<evidence type="ECO:0000313" key="20">
    <source>
        <dbReference type="Proteomes" id="UP000267017"/>
    </source>
</evidence>
<dbReference type="SMART" id="SM00388">
    <property type="entry name" value="HisKA"/>
    <property type="match status" value="1"/>
</dbReference>
<dbReference type="OrthoDB" id="9813151at2"/>
<dbReference type="PROSITE" id="PS50109">
    <property type="entry name" value="HIS_KIN"/>
    <property type="match status" value="1"/>
</dbReference>
<dbReference type="Pfam" id="PF00512">
    <property type="entry name" value="HisKA"/>
    <property type="match status" value="1"/>
</dbReference>
<dbReference type="InterPro" id="IPR003660">
    <property type="entry name" value="HAMP_dom"/>
</dbReference>
<keyword evidence="20" id="KW-1185">Reference proteome</keyword>
<evidence type="ECO:0000256" key="2">
    <source>
        <dbReference type="ARBA" id="ARBA00004651"/>
    </source>
</evidence>
<evidence type="ECO:0000256" key="11">
    <source>
        <dbReference type="ARBA" id="ARBA00022989"/>
    </source>
</evidence>
<evidence type="ECO:0000259" key="18">
    <source>
        <dbReference type="PROSITE" id="PS50885"/>
    </source>
</evidence>
<dbReference type="InterPro" id="IPR036890">
    <property type="entry name" value="HATPase_C_sf"/>
</dbReference>
<dbReference type="Gene3D" id="3.30.565.10">
    <property type="entry name" value="Histidine kinase-like ATPase, C-terminal domain"/>
    <property type="match status" value="1"/>
</dbReference>
<evidence type="ECO:0000256" key="7">
    <source>
        <dbReference type="ARBA" id="ARBA00022692"/>
    </source>
</evidence>
<evidence type="ECO:0000256" key="8">
    <source>
        <dbReference type="ARBA" id="ARBA00022741"/>
    </source>
</evidence>
<dbReference type="SMART" id="SM00387">
    <property type="entry name" value="HATPase_c"/>
    <property type="match status" value="1"/>
</dbReference>
<dbReference type="InterPro" id="IPR005467">
    <property type="entry name" value="His_kinase_dom"/>
</dbReference>
<feature type="domain" description="HAMP" evidence="18">
    <location>
        <begin position="42"/>
        <end position="94"/>
    </location>
</feature>
<keyword evidence="7" id="KW-0812">Transmembrane</keyword>
<dbReference type="EC" id="2.7.13.3" evidence="3"/>
<dbReference type="SUPFAM" id="SSF158472">
    <property type="entry name" value="HAMP domain-like"/>
    <property type="match status" value="1"/>
</dbReference>
<dbReference type="InterPro" id="IPR003661">
    <property type="entry name" value="HisK_dim/P_dom"/>
</dbReference>
<dbReference type="Gene3D" id="1.10.287.130">
    <property type="match status" value="1"/>
</dbReference>
<dbReference type="PANTHER" id="PTHR45528:SF11">
    <property type="entry name" value="HISTIDINE KINASE"/>
    <property type="match status" value="1"/>
</dbReference>
<gene>
    <name evidence="19" type="ORF">EHV15_14220</name>
</gene>
<dbReference type="CDD" id="cd06225">
    <property type="entry name" value="HAMP"/>
    <property type="match status" value="1"/>
</dbReference>
<dbReference type="Pfam" id="PF02518">
    <property type="entry name" value="HATPase_c"/>
    <property type="match status" value="1"/>
</dbReference>
<dbReference type="PRINTS" id="PR00344">
    <property type="entry name" value="BCTRLSENSOR"/>
</dbReference>
<evidence type="ECO:0000256" key="1">
    <source>
        <dbReference type="ARBA" id="ARBA00000085"/>
    </source>
</evidence>
<name>A0A3P3UB29_9BACL</name>
<evidence type="ECO:0000256" key="4">
    <source>
        <dbReference type="ARBA" id="ARBA00022475"/>
    </source>
</evidence>
<evidence type="ECO:0000256" key="15">
    <source>
        <dbReference type="ARBA" id="ARBA00037219"/>
    </source>
</evidence>
<dbReference type="Pfam" id="PF00672">
    <property type="entry name" value="HAMP"/>
    <property type="match status" value="1"/>
</dbReference>
<keyword evidence="14" id="KW-0472">Membrane</keyword>
<evidence type="ECO:0000256" key="9">
    <source>
        <dbReference type="ARBA" id="ARBA00022777"/>
    </source>
</evidence>
<dbReference type="InterPro" id="IPR050398">
    <property type="entry name" value="HssS/ArlS-like"/>
</dbReference>
<dbReference type="SUPFAM" id="SSF55874">
    <property type="entry name" value="ATPase domain of HSP90 chaperone/DNA topoisomerase II/histidine kinase"/>
    <property type="match status" value="1"/>
</dbReference>
<keyword evidence="12" id="KW-0902">Two-component regulatory system</keyword>
<reference evidence="19 20" key="1">
    <citation type="submission" date="2018-11" db="EMBL/GenBank/DDBJ databases">
        <title>Genome sequencing of Paenibacillus sp. KCOM 3021 (= ChDC PVNT-B20).</title>
        <authorList>
            <person name="Kook J.-K."/>
            <person name="Park S.-N."/>
            <person name="Lim Y.K."/>
        </authorList>
    </citation>
    <scope>NUCLEOTIDE SEQUENCE [LARGE SCALE GENOMIC DNA]</scope>
    <source>
        <strain evidence="19 20">KCOM 3021</strain>
    </source>
</reference>
<evidence type="ECO:0000256" key="6">
    <source>
        <dbReference type="ARBA" id="ARBA00022679"/>
    </source>
</evidence>
<dbReference type="CDD" id="cd00082">
    <property type="entry name" value="HisKA"/>
    <property type="match status" value="1"/>
</dbReference>
<evidence type="ECO:0000256" key="16">
    <source>
        <dbReference type="ARBA" id="ARBA00040841"/>
    </source>
</evidence>
<protein>
    <recommendedName>
        <fullName evidence="16">Heme sensor protein HssS</fullName>
        <ecNumber evidence="3">2.7.13.3</ecNumber>
    </recommendedName>
</protein>
<evidence type="ECO:0000313" key="19">
    <source>
        <dbReference type="EMBL" id="RRJ67562.1"/>
    </source>
</evidence>
<proteinExistence type="predicted"/>
<accession>A0A3P3UB29</accession>
<evidence type="ECO:0000256" key="3">
    <source>
        <dbReference type="ARBA" id="ARBA00012438"/>
    </source>
</evidence>
<keyword evidence="9 19" id="KW-0418">Kinase</keyword>
<keyword evidence="6" id="KW-0808">Transferase</keyword>
<dbReference type="InterPro" id="IPR004358">
    <property type="entry name" value="Sig_transdc_His_kin-like_C"/>
</dbReference>
<keyword evidence="11" id="KW-1133">Transmembrane helix</keyword>
<dbReference type="GO" id="GO:0005886">
    <property type="term" value="C:plasma membrane"/>
    <property type="evidence" value="ECO:0007669"/>
    <property type="project" value="UniProtKB-SubCell"/>
</dbReference>
<evidence type="ECO:0000256" key="10">
    <source>
        <dbReference type="ARBA" id="ARBA00022840"/>
    </source>
</evidence>
<keyword evidence="10" id="KW-0067">ATP-binding</keyword>
<dbReference type="SMART" id="SM00304">
    <property type="entry name" value="HAMP"/>
    <property type="match status" value="1"/>
</dbReference>
<feature type="domain" description="Histidine kinase" evidence="17">
    <location>
        <begin position="102"/>
        <end position="315"/>
    </location>
</feature>